<organism evidence="1 2">
    <name type="scientific">Panagrolaimus sp. JU765</name>
    <dbReference type="NCBI Taxonomy" id="591449"/>
    <lineage>
        <taxon>Eukaryota</taxon>
        <taxon>Metazoa</taxon>
        <taxon>Ecdysozoa</taxon>
        <taxon>Nematoda</taxon>
        <taxon>Chromadorea</taxon>
        <taxon>Rhabditida</taxon>
        <taxon>Tylenchina</taxon>
        <taxon>Panagrolaimomorpha</taxon>
        <taxon>Panagrolaimoidea</taxon>
        <taxon>Panagrolaimidae</taxon>
        <taxon>Panagrolaimus</taxon>
    </lineage>
</organism>
<name>A0AC34R6G2_9BILA</name>
<dbReference type="WBParaSite" id="JU765_v2.g3824.t1">
    <property type="protein sequence ID" value="JU765_v2.g3824.t1"/>
    <property type="gene ID" value="JU765_v2.g3824"/>
</dbReference>
<reference evidence="2" key="1">
    <citation type="submission" date="2022-11" db="UniProtKB">
        <authorList>
            <consortium name="WormBaseParasite"/>
        </authorList>
    </citation>
    <scope>IDENTIFICATION</scope>
</reference>
<proteinExistence type="predicted"/>
<protein>
    <submittedName>
        <fullName evidence="2">CUB domain-containing protein</fullName>
    </submittedName>
</protein>
<evidence type="ECO:0000313" key="2">
    <source>
        <dbReference type="WBParaSite" id="JU765_v2.g3824.t1"/>
    </source>
</evidence>
<accession>A0AC34R6G2</accession>
<sequence>MKLLAAILFLSFVAHLDACQCFANQAIPYNVQVVAVYEPTDDGTASAATCGPIDCTTTVTVTSPTNGTLYGGLIQIVDCSGISAVNVLTISNGDRVLQNFTSCPSIDPPFNMLANTANTIKFHFNIQQPINFLAFVQPVKAKTSTALSSSRSSCQCQRDQTVTYNIKSLIFGNPTVGGMFGDTPCGPADCSTRIHITFPTDYLYFSQIKIVECHNFADGDFFTFFSGGQMVQNFTSCPSTLPFFPTTDTLDNNLYFHVQNNVSFTAFLFPTKKNFTETTTVITTTFPVTTTPYAGFYPYNPMTHRVDLIVALDLYKGSKVFNESKQFLQSFANIFAYNSQDPWISYQNATHPYARLSLMTFDGPGPFATGTLPWSLDQTSLATSLGTLNAYSAAPGKVFQGLNRGFNYMDVYSFSFRQNTQRVLVYFAATE</sequence>
<evidence type="ECO:0000313" key="1">
    <source>
        <dbReference type="Proteomes" id="UP000887576"/>
    </source>
</evidence>
<dbReference type="Proteomes" id="UP000887576">
    <property type="component" value="Unplaced"/>
</dbReference>